<evidence type="ECO:0000313" key="1">
    <source>
        <dbReference type="EMBL" id="OOC03794.1"/>
    </source>
</evidence>
<accession>A0ABX3J981</accession>
<keyword evidence="2" id="KW-1185">Reference proteome</keyword>
<proteinExistence type="predicted"/>
<organism evidence="1 2">
    <name type="scientific">Amycolatopsis azurea DSM 43854</name>
    <dbReference type="NCBI Taxonomy" id="1238180"/>
    <lineage>
        <taxon>Bacteria</taxon>
        <taxon>Bacillati</taxon>
        <taxon>Actinomycetota</taxon>
        <taxon>Actinomycetes</taxon>
        <taxon>Pseudonocardiales</taxon>
        <taxon>Pseudonocardiaceae</taxon>
        <taxon>Amycolatopsis</taxon>
    </lineage>
</organism>
<dbReference type="EMBL" id="MUXN01000020">
    <property type="protein sequence ID" value="OOC03794.1"/>
    <property type="molecule type" value="Genomic_DNA"/>
</dbReference>
<dbReference type="Proteomes" id="UP000188551">
    <property type="component" value="Unassembled WGS sequence"/>
</dbReference>
<protein>
    <submittedName>
        <fullName evidence="1">Uncharacterized protein</fullName>
    </submittedName>
</protein>
<gene>
    <name evidence="1" type="ORF">B0293_26400</name>
</gene>
<name>A0ABX3J981_9PSEU</name>
<sequence length="138" mass="14913">MTMALAPLEGAAKLAAIATRIIRETPAPEPASVCLTPGTSSISIQPSVGRDPVTVIGSLLVWTHSLTGLHGDWWRTAHESLHITLRGRGPSGSRVCVYDAFPYSLARKHVTLRKGDHETVTPDELYLLALEIAKGDHR</sequence>
<comment type="caution">
    <text evidence="1">The sequence shown here is derived from an EMBL/GenBank/DDBJ whole genome shotgun (WGS) entry which is preliminary data.</text>
</comment>
<evidence type="ECO:0000313" key="2">
    <source>
        <dbReference type="Proteomes" id="UP000188551"/>
    </source>
</evidence>
<dbReference type="RefSeq" id="WP_077241388.1">
    <property type="nucleotide sequence ID" value="NZ_ANMG01000023.1"/>
</dbReference>
<reference evidence="1 2" key="1">
    <citation type="submission" date="2017-02" db="EMBL/GenBank/DDBJ databases">
        <title>Amycolatopsis azurea DSM 43854 draft genome.</title>
        <authorList>
            <person name="Mayilraj S."/>
        </authorList>
    </citation>
    <scope>NUCLEOTIDE SEQUENCE [LARGE SCALE GENOMIC DNA]</scope>
    <source>
        <strain evidence="1 2">DSM 43854</strain>
    </source>
</reference>